<comment type="caution">
    <text evidence="1">The sequence shown here is derived from an EMBL/GenBank/DDBJ whole genome shotgun (WGS) entry which is preliminary data.</text>
</comment>
<dbReference type="EMBL" id="JAVHJO010000004">
    <property type="protein sequence ID" value="KAK6541226.1"/>
    <property type="molecule type" value="Genomic_DNA"/>
</dbReference>
<sequence length="132" mass="14798">MMIKDHFGEANTKPFMLPITTVEDLVATLESFLRDLRSQKAAQAERKQRLQNARMARSLNLLGKATTHAMINEHAVYALSEAYSSMAAYSEACLENSARQKLASILIMDGDDEAVTGLIDSLVEFWQRNYTP</sequence>
<organism evidence="1 2">
    <name type="scientific">Orbilia ellipsospora</name>
    <dbReference type="NCBI Taxonomy" id="2528407"/>
    <lineage>
        <taxon>Eukaryota</taxon>
        <taxon>Fungi</taxon>
        <taxon>Dikarya</taxon>
        <taxon>Ascomycota</taxon>
        <taxon>Pezizomycotina</taxon>
        <taxon>Orbiliomycetes</taxon>
        <taxon>Orbiliales</taxon>
        <taxon>Orbiliaceae</taxon>
        <taxon>Orbilia</taxon>
    </lineage>
</organism>
<gene>
    <name evidence="1" type="ORF">TWF694_008594</name>
</gene>
<reference evidence="1 2" key="1">
    <citation type="submission" date="2019-10" db="EMBL/GenBank/DDBJ databases">
        <authorList>
            <person name="Palmer J.M."/>
        </authorList>
    </citation>
    <scope>NUCLEOTIDE SEQUENCE [LARGE SCALE GENOMIC DNA]</scope>
    <source>
        <strain evidence="1 2">TWF694</strain>
    </source>
</reference>
<protein>
    <submittedName>
        <fullName evidence="1">Uncharacterized protein</fullName>
    </submittedName>
</protein>
<accession>A0AAV9XHV4</accession>
<proteinExistence type="predicted"/>
<evidence type="ECO:0000313" key="1">
    <source>
        <dbReference type="EMBL" id="KAK6541226.1"/>
    </source>
</evidence>
<dbReference type="Proteomes" id="UP001365542">
    <property type="component" value="Unassembled WGS sequence"/>
</dbReference>
<evidence type="ECO:0000313" key="2">
    <source>
        <dbReference type="Proteomes" id="UP001365542"/>
    </source>
</evidence>
<dbReference type="AlphaFoldDB" id="A0AAV9XHV4"/>
<name>A0AAV9XHV4_9PEZI</name>
<keyword evidence="2" id="KW-1185">Reference proteome</keyword>